<protein>
    <submittedName>
        <fullName evidence="3">Uncharacterized protein</fullName>
    </submittedName>
</protein>
<dbReference type="AlphaFoldDB" id="A0A4R6WX35"/>
<name>A0A4R6WX35_9PROT</name>
<reference evidence="3 4" key="1">
    <citation type="submission" date="2019-03" db="EMBL/GenBank/DDBJ databases">
        <title>Genomic Encyclopedia of Type Strains, Phase III (KMG-III): the genomes of soil and plant-associated and newly described type strains.</title>
        <authorList>
            <person name="Whitman W."/>
        </authorList>
    </citation>
    <scope>NUCLEOTIDE SEQUENCE [LARGE SCALE GENOMIC DNA]</scope>
    <source>
        <strain evidence="3 4">CGMCC 1.7660</strain>
    </source>
</reference>
<organism evidence="3 4">
    <name type="scientific">Dongia mobilis</name>
    <dbReference type="NCBI Taxonomy" id="578943"/>
    <lineage>
        <taxon>Bacteria</taxon>
        <taxon>Pseudomonadati</taxon>
        <taxon>Pseudomonadota</taxon>
        <taxon>Alphaproteobacteria</taxon>
        <taxon>Rhodospirillales</taxon>
        <taxon>Dongiaceae</taxon>
        <taxon>Dongia</taxon>
    </lineage>
</organism>
<gene>
    <name evidence="3" type="ORF">A8950_0805</name>
</gene>
<feature type="signal peptide" evidence="2">
    <location>
        <begin position="1"/>
        <end position="20"/>
    </location>
</feature>
<evidence type="ECO:0000256" key="1">
    <source>
        <dbReference type="SAM" id="MobiDB-lite"/>
    </source>
</evidence>
<proteinExistence type="predicted"/>
<keyword evidence="2" id="KW-0732">Signal</keyword>
<accession>A0A4R6WX35</accession>
<keyword evidence="4" id="KW-1185">Reference proteome</keyword>
<evidence type="ECO:0000313" key="3">
    <source>
        <dbReference type="EMBL" id="TDQ84257.1"/>
    </source>
</evidence>
<dbReference type="Proteomes" id="UP000295783">
    <property type="component" value="Unassembled WGS sequence"/>
</dbReference>
<dbReference type="EMBL" id="SNYW01000006">
    <property type="protein sequence ID" value="TDQ84257.1"/>
    <property type="molecule type" value="Genomic_DNA"/>
</dbReference>
<feature type="chain" id="PRO_5020632716" evidence="2">
    <location>
        <begin position="21"/>
        <end position="348"/>
    </location>
</feature>
<sequence length="348" mass="36774">MSIIRLILLLLLAGPSTALAQEGIEVSPEALQQLIDQQPLVPKIPARRDGYELRDTAGGGKEGVSFHNGDAFIGAFRKSVSPTGRMSHWVFDRGIYATQDGDRYSGTFYYFHFMYTELEKAATLLPQDGTYILVGSHLPRGGLPKSGIFYGYVQQQKQLDWLEASEAFLAEFEQEHAQQAQLYVAKIRREEAEAAAEAESGFSFGQALALGLGAAVIGTADIPSADALQIGAALATDVLSGGQTNALGQYTNNQQSALQSATANSAGSGAGSPAGEPAATAQSSYQSEQVTITCPSGVSSVIPLSFKTQACRSAMISFAKAYACNMIDDMNAAAASCQNACGNAQCRE</sequence>
<evidence type="ECO:0000256" key="2">
    <source>
        <dbReference type="SAM" id="SignalP"/>
    </source>
</evidence>
<evidence type="ECO:0000313" key="4">
    <source>
        <dbReference type="Proteomes" id="UP000295783"/>
    </source>
</evidence>
<feature type="region of interest" description="Disordered" evidence="1">
    <location>
        <begin position="261"/>
        <end position="282"/>
    </location>
</feature>
<feature type="compositionally biased region" description="Low complexity" evidence="1">
    <location>
        <begin position="261"/>
        <end position="281"/>
    </location>
</feature>
<comment type="caution">
    <text evidence="3">The sequence shown here is derived from an EMBL/GenBank/DDBJ whole genome shotgun (WGS) entry which is preliminary data.</text>
</comment>